<dbReference type="InterPro" id="IPR037232">
    <property type="entry name" value="NADH_quin_OxRdtase_su_C/D-like"/>
</dbReference>
<dbReference type="OrthoDB" id="9803286at2"/>
<evidence type="ECO:0000256" key="1">
    <source>
        <dbReference type="ARBA" id="ARBA00007569"/>
    </source>
</evidence>
<evidence type="ECO:0000313" key="8">
    <source>
        <dbReference type="EMBL" id="SHK81528.1"/>
    </source>
</evidence>
<comment type="similarity">
    <text evidence="1 3 4">Belongs to the complex I 30 kDa subunit family.</text>
</comment>
<dbReference type="InterPro" id="IPR001268">
    <property type="entry name" value="NADH_UbQ_OxRdtase_30kDa_su"/>
</dbReference>
<evidence type="ECO:0000259" key="7">
    <source>
        <dbReference type="Pfam" id="PF00329"/>
    </source>
</evidence>
<dbReference type="SUPFAM" id="SSF143243">
    <property type="entry name" value="Nqo5-like"/>
    <property type="match status" value="1"/>
</dbReference>
<evidence type="ECO:0000256" key="5">
    <source>
        <dbReference type="RuleBase" id="RU003582"/>
    </source>
</evidence>
<keyword evidence="3 4" id="KW-1278">Translocase</keyword>
<feature type="region of interest" description="Disordered" evidence="6">
    <location>
        <begin position="194"/>
        <end position="232"/>
    </location>
</feature>
<keyword evidence="9" id="KW-1185">Reference proteome</keyword>
<comment type="function">
    <text evidence="3">NDH-1 shuttles electrons from NADH, via FMN and iron-sulfur (Fe-S) centers, to quinones in the respiratory chain. The immediate electron acceptor for the enzyme in this species is believed to be ubiquinone. Couples the redox reaction to proton translocation (for every two electrons transferred, four hydrogen ions are translocated across the cytoplasmic membrane), and thus conserves the redox energy in a proton gradient.</text>
</comment>
<keyword evidence="3 5" id="KW-0874">Quinone</keyword>
<keyword evidence="3" id="KW-1003">Cell membrane</keyword>
<comment type="subunit">
    <text evidence="3">NDH-1 is composed of 14 different subunits. Subunits NuoB, C, D, E, F, and G constitute the peripheral sector of the complex.</text>
</comment>
<dbReference type="Gene3D" id="3.30.460.80">
    <property type="entry name" value="NADH:ubiquinone oxidoreductase, 30kDa subunit"/>
    <property type="match status" value="1"/>
</dbReference>
<feature type="compositionally biased region" description="Acidic residues" evidence="6">
    <location>
        <begin position="223"/>
        <end position="232"/>
    </location>
</feature>
<dbReference type="AlphaFoldDB" id="A0A1M6VJ82"/>
<feature type="domain" description="NADH:ubiquinone oxidoreductase 30kDa subunit" evidence="7">
    <location>
        <begin position="68"/>
        <end position="185"/>
    </location>
</feature>
<dbReference type="STRING" id="633813.SAMN04488087_2062"/>
<dbReference type="EMBL" id="FRAU01000006">
    <property type="protein sequence ID" value="SHK81528.1"/>
    <property type="molecule type" value="Genomic_DNA"/>
</dbReference>
<dbReference type="InterPro" id="IPR020396">
    <property type="entry name" value="NADH_UbQ_OxRdtase_CS"/>
</dbReference>
<dbReference type="Pfam" id="PF00329">
    <property type="entry name" value="Complex1_30kDa"/>
    <property type="match status" value="1"/>
</dbReference>
<accession>A0A1M6VJ82</accession>
<evidence type="ECO:0000256" key="3">
    <source>
        <dbReference type="HAMAP-Rule" id="MF_01357"/>
    </source>
</evidence>
<keyword evidence="3" id="KW-0472">Membrane</keyword>
<evidence type="ECO:0000256" key="6">
    <source>
        <dbReference type="SAM" id="MobiDB-lite"/>
    </source>
</evidence>
<evidence type="ECO:0000256" key="2">
    <source>
        <dbReference type="ARBA" id="ARBA00022448"/>
    </source>
</evidence>
<proteinExistence type="inferred from homology"/>
<dbReference type="RefSeq" id="WP_072715886.1">
    <property type="nucleotide sequence ID" value="NZ_FRAU01000006.1"/>
</dbReference>
<dbReference type="PANTHER" id="PTHR10884:SF14">
    <property type="entry name" value="NADH DEHYDROGENASE [UBIQUINONE] IRON-SULFUR PROTEIN 3, MITOCHONDRIAL"/>
    <property type="match status" value="1"/>
</dbReference>
<dbReference type="NCBIfam" id="TIGR01961">
    <property type="entry name" value="NuoC_fam"/>
    <property type="match status" value="1"/>
</dbReference>
<dbReference type="Proteomes" id="UP000185812">
    <property type="component" value="Unassembled WGS sequence"/>
</dbReference>
<dbReference type="EC" id="7.1.1.-" evidence="3"/>
<dbReference type="GO" id="GO:0008137">
    <property type="term" value="F:NADH dehydrogenase (ubiquinone) activity"/>
    <property type="evidence" value="ECO:0007669"/>
    <property type="project" value="InterPro"/>
</dbReference>
<reference evidence="9" key="1">
    <citation type="submission" date="2016-11" db="EMBL/GenBank/DDBJ databases">
        <authorList>
            <person name="Varghese N."/>
            <person name="Submissions S."/>
        </authorList>
    </citation>
    <scope>NUCLEOTIDE SEQUENCE [LARGE SCALE GENOMIC DNA]</scope>
    <source>
        <strain evidence="9">DSM 22212</strain>
    </source>
</reference>
<keyword evidence="2 3" id="KW-0813">Transport</keyword>
<name>A0A1M6VJ82_9BACT</name>
<keyword evidence="3" id="KW-0830">Ubiquinone</keyword>
<dbReference type="GO" id="GO:0005886">
    <property type="term" value="C:plasma membrane"/>
    <property type="evidence" value="ECO:0007669"/>
    <property type="project" value="UniProtKB-SubCell"/>
</dbReference>
<dbReference type="PANTHER" id="PTHR10884">
    <property type="entry name" value="NADH DEHYDROGENASE UBIQUINONE IRON-SULFUR PROTEIN 3"/>
    <property type="match status" value="1"/>
</dbReference>
<keyword evidence="3 4" id="KW-0520">NAD</keyword>
<sequence length="232" mass="26506">MAELSGNDRPKTPEALKFHFTPVDPPRGDELNPHAKATTYVPEVVEALKEHFGDIIEAVDVYAGEHTVRVRTDKIVEVCRFLKEKQGFNYLADLGGIDRFTEEGRFEVFYNLVSIARRKRIRLKVRVDEENPVVPSVTSVYRAANWNERECYDMFGIRFEGHPDLRRMYLPEDFEYHPLRKEFPLLGIPGSLPLPAQTPGGPLTRDPFARAHGYTPPAGYEEPPADEEVSEH</sequence>
<dbReference type="PROSITE" id="PS00542">
    <property type="entry name" value="COMPLEX1_30K"/>
    <property type="match status" value="1"/>
</dbReference>
<protein>
    <recommendedName>
        <fullName evidence="3">NADH-quinone oxidoreductase subunit C</fullName>
        <ecNumber evidence="3">7.1.1.-</ecNumber>
    </recommendedName>
    <alternativeName>
        <fullName evidence="3">NADH dehydrogenase I subunit C</fullName>
    </alternativeName>
    <alternativeName>
        <fullName evidence="3">NDH-1 subunit C</fullName>
    </alternativeName>
</protein>
<dbReference type="InterPro" id="IPR010218">
    <property type="entry name" value="NADH_DH_suC"/>
</dbReference>
<comment type="subcellular location">
    <subcellularLocation>
        <location evidence="3">Cell membrane</location>
        <topology evidence="3">Peripheral membrane protein</topology>
        <orientation evidence="3">Cytoplasmic side</orientation>
    </subcellularLocation>
</comment>
<feature type="compositionally biased region" description="Basic and acidic residues" evidence="6">
    <location>
        <begin position="1"/>
        <end position="17"/>
    </location>
</feature>
<evidence type="ECO:0000256" key="4">
    <source>
        <dbReference type="RuleBase" id="RU003456"/>
    </source>
</evidence>
<dbReference type="GO" id="GO:0050136">
    <property type="term" value="F:NADH dehydrogenase (quinone) (non-electrogenic) activity"/>
    <property type="evidence" value="ECO:0007669"/>
    <property type="project" value="UniProtKB-UniRule"/>
</dbReference>
<gene>
    <name evidence="3" type="primary">nuoC</name>
    <name evidence="8" type="ORF">SAMN04488087_2062</name>
</gene>
<organism evidence="8 9">
    <name type="scientific">Rhodothermus profundi</name>
    <dbReference type="NCBI Taxonomy" id="633813"/>
    <lineage>
        <taxon>Bacteria</taxon>
        <taxon>Pseudomonadati</taxon>
        <taxon>Rhodothermota</taxon>
        <taxon>Rhodothermia</taxon>
        <taxon>Rhodothermales</taxon>
        <taxon>Rhodothermaceae</taxon>
        <taxon>Rhodothermus</taxon>
    </lineage>
</organism>
<dbReference type="GO" id="GO:0048038">
    <property type="term" value="F:quinone binding"/>
    <property type="evidence" value="ECO:0007669"/>
    <property type="project" value="UniProtKB-KW"/>
</dbReference>
<evidence type="ECO:0000313" key="9">
    <source>
        <dbReference type="Proteomes" id="UP000185812"/>
    </source>
</evidence>
<feature type="region of interest" description="Disordered" evidence="6">
    <location>
        <begin position="1"/>
        <end position="29"/>
    </location>
</feature>
<dbReference type="HAMAP" id="MF_01357">
    <property type="entry name" value="NDH1_NuoC"/>
    <property type="match status" value="1"/>
</dbReference>
<comment type="catalytic activity">
    <reaction evidence="3 5">
        <text>a quinone + NADH + 5 H(+)(in) = a quinol + NAD(+) + 4 H(+)(out)</text>
        <dbReference type="Rhea" id="RHEA:57888"/>
        <dbReference type="ChEBI" id="CHEBI:15378"/>
        <dbReference type="ChEBI" id="CHEBI:24646"/>
        <dbReference type="ChEBI" id="CHEBI:57540"/>
        <dbReference type="ChEBI" id="CHEBI:57945"/>
        <dbReference type="ChEBI" id="CHEBI:132124"/>
    </reaction>
</comment>